<feature type="region of interest" description="Disordered" evidence="1">
    <location>
        <begin position="328"/>
        <end position="347"/>
    </location>
</feature>
<accession>A0A9W7YJA0</accession>
<dbReference type="OrthoDB" id="256303at2759"/>
<sequence length="457" mass="48954">MVQMGIRNNSRNSMVVGDMLFPGIGSNDRGLALPAEKKALPKSTRYTMDAELAADIGTRRESRYLYDVPGSSLGGSVHGTISRALQWSQRISHGPPRQLHRTRSSIVDQHKIYDIYEESIWHTARTPIALPSAATDAKTGVSRFHFGLGGSSALESLRSGFGNKSAPTGGATGNPHTNVLRSVKSASAPWNMIRSWKNRDSSSRKRTEWDLSSVSTESSYSEVDGCSTLSDSECQDDRSHQHKHSAIHLLVKRAGHGLMRRSASFYRSISGTTLASSASGGESKAEHTRPSSSSDSRGPVLSPANASGARRAIGRRLASAMRLAGGKLRGTWRPSSASLAPSEDDSDIVSAYPADPSAEEALDSYLSMSAIHSPVLPSVASANTGKATAVATATTAYVPPKRPPYLGLHRKSVVERDLDAASQADPVQQHMGVARARSTQFKSPFTTLPYGAYHQAK</sequence>
<reference evidence="2" key="1">
    <citation type="submission" date="2022-07" db="EMBL/GenBank/DDBJ databases">
        <title>Phylogenomic reconstructions and comparative analyses of Kickxellomycotina fungi.</title>
        <authorList>
            <person name="Reynolds N.K."/>
            <person name="Stajich J.E."/>
            <person name="Barry K."/>
            <person name="Grigoriev I.V."/>
            <person name="Crous P."/>
            <person name="Smith M.E."/>
        </authorList>
    </citation>
    <scope>NUCLEOTIDE SEQUENCE</scope>
    <source>
        <strain evidence="2">BCRC 34381</strain>
    </source>
</reference>
<feature type="region of interest" description="Disordered" evidence="1">
    <location>
        <begin position="273"/>
        <end position="311"/>
    </location>
</feature>
<gene>
    <name evidence="2" type="ORF">LPJ61_000141</name>
</gene>
<organism evidence="2 3">
    <name type="scientific">Coemansia biformis</name>
    <dbReference type="NCBI Taxonomy" id="1286918"/>
    <lineage>
        <taxon>Eukaryota</taxon>
        <taxon>Fungi</taxon>
        <taxon>Fungi incertae sedis</taxon>
        <taxon>Zoopagomycota</taxon>
        <taxon>Kickxellomycotina</taxon>
        <taxon>Kickxellomycetes</taxon>
        <taxon>Kickxellales</taxon>
        <taxon>Kickxellaceae</taxon>
        <taxon>Coemansia</taxon>
    </lineage>
</organism>
<feature type="compositionally biased region" description="Low complexity" evidence="1">
    <location>
        <begin position="273"/>
        <end position="282"/>
    </location>
</feature>
<protein>
    <submittedName>
        <fullName evidence="2">Uncharacterized protein</fullName>
    </submittedName>
</protein>
<comment type="caution">
    <text evidence="2">The sequence shown here is derived from an EMBL/GenBank/DDBJ whole genome shotgun (WGS) entry which is preliminary data.</text>
</comment>
<evidence type="ECO:0000313" key="2">
    <source>
        <dbReference type="EMBL" id="KAJ1736182.1"/>
    </source>
</evidence>
<keyword evidence="3" id="KW-1185">Reference proteome</keyword>
<dbReference type="EMBL" id="JANBOI010000002">
    <property type="protein sequence ID" value="KAJ1736182.1"/>
    <property type="molecule type" value="Genomic_DNA"/>
</dbReference>
<name>A0A9W7YJA0_9FUNG</name>
<dbReference type="AlphaFoldDB" id="A0A9W7YJA0"/>
<evidence type="ECO:0000256" key="1">
    <source>
        <dbReference type="SAM" id="MobiDB-lite"/>
    </source>
</evidence>
<evidence type="ECO:0000313" key="3">
    <source>
        <dbReference type="Proteomes" id="UP001143981"/>
    </source>
</evidence>
<feature type="region of interest" description="Disordered" evidence="1">
    <location>
        <begin position="221"/>
        <end position="242"/>
    </location>
</feature>
<dbReference type="Proteomes" id="UP001143981">
    <property type="component" value="Unassembled WGS sequence"/>
</dbReference>
<proteinExistence type="predicted"/>